<evidence type="ECO:0000313" key="3">
    <source>
        <dbReference type="EMBL" id="KAJ8613233.1"/>
    </source>
</evidence>
<dbReference type="PROSITE" id="PS50215">
    <property type="entry name" value="ADAM_MEPRO"/>
    <property type="match status" value="1"/>
</dbReference>
<dbReference type="EMBL" id="JAQMWT010000034">
    <property type="protein sequence ID" value="KAJ8613233.1"/>
    <property type="molecule type" value="Genomic_DNA"/>
</dbReference>
<keyword evidence="1" id="KW-0479">Metal-binding</keyword>
<dbReference type="Proteomes" id="UP001230188">
    <property type="component" value="Unassembled WGS sequence"/>
</dbReference>
<dbReference type="SUPFAM" id="SSF55486">
    <property type="entry name" value="Metalloproteases ('zincins'), catalytic domain"/>
    <property type="match status" value="1"/>
</dbReference>
<reference evidence="3" key="1">
    <citation type="submission" date="2023-01" db="EMBL/GenBank/DDBJ databases">
        <title>Metagenome sequencing of chrysophaentin producing Chrysophaeum taylorii.</title>
        <authorList>
            <person name="Davison J."/>
            <person name="Bewley C."/>
        </authorList>
    </citation>
    <scope>NUCLEOTIDE SEQUENCE</scope>
    <source>
        <strain evidence="3">NIES-1699</strain>
    </source>
</reference>
<protein>
    <recommendedName>
        <fullName evidence="2">Peptidase M12B domain-containing protein</fullName>
    </recommendedName>
</protein>
<keyword evidence="4" id="KW-1185">Reference proteome</keyword>
<dbReference type="PANTHER" id="PTHR11905:SF159">
    <property type="entry name" value="ADAM METALLOPROTEASE"/>
    <property type="match status" value="1"/>
</dbReference>
<name>A0AAD7UND7_9STRA</name>
<dbReference type="PANTHER" id="PTHR11905">
    <property type="entry name" value="ADAM A DISINTEGRIN AND METALLOPROTEASE DOMAIN"/>
    <property type="match status" value="1"/>
</dbReference>
<feature type="domain" description="Peptidase M12B" evidence="2">
    <location>
        <begin position="233"/>
        <end position="449"/>
    </location>
</feature>
<dbReference type="Gene3D" id="2.60.120.200">
    <property type="match status" value="1"/>
</dbReference>
<evidence type="ECO:0000313" key="4">
    <source>
        <dbReference type="Proteomes" id="UP001230188"/>
    </source>
</evidence>
<dbReference type="Gene3D" id="3.40.390.10">
    <property type="entry name" value="Collagenase (Catalytic Domain)"/>
    <property type="match status" value="1"/>
</dbReference>
<feature type="active site" evidence="1">
    <location>
        <position position="397"/>
    </location>
</feature>
<dbReference type="Pfam" id="PF01421">
    <property type="entry name" value="Reprolysin"/>
    <property type="match status" value="1"/>
</dbReference>
<dbReference type="GO" id="GO:0004222">
    <property type="term" value="F:metalloendopeptidase activity"/>
    <property type="evidence" value="ECO:0007669"/>
    <property type="project" value="InterPro"/>
</dbReference>
<dbReference type="InterPro" id="IPR001590">
    <property type="entry name" value="Peptidase_M12B"/>
</dbReference>
<dbReference type="Pfam" id="PF13385">
    <property type="entry name" value="Laminin_G_3"/>
    <property type="match status" value="1"/>
</dbReference>
<comment type="caution">
    <text evidence="3">The sequence shown here is derived from an EMBL/GenBank/DDBJ whole genome shotgun (WGS) entry which is preliminary data.</text>
</comment>
<dbReference type="AlphaFoldDB" id="A0AAD7UND7"/>
<feature type="binding site" evidence="1">
    <location>
        <position position="396"/>
    </location>
    <ligand>
        <name>Zn(2+)</name>
        <dbReference type="ChEBI" id="CHEBI:29105"/>
        <note>catalytic</note>
    </ligand>
</feature>
<dbReference type="SUPFAM" id="SSF49899">
    <property type="entry name" value="Concanavalin A-like lectins/glucanases"/>
    <property type="match status" value="1"/>
</dbReference>
<gene>
    <name evidence="3" type="ORF">CTAYLR_004525</name>
</gene>
<evidence type="ECO:0000256" key="1">
    <source>
        <dbReference type="PROSITE-ProRule" id="PRU00276"/>
    </source>
</evidence>
<proteinExistence type="predicted"/>
<feature type="binding site" evidence="1">
    <location>
        <position position="406"/>
    </location>
    <ligand>
        <name>Zn(2+)</name>
        <dbReference type="ChEBI" id="CHEBI:29105"/>
        <note>catalytic</note>
    </ligand>
</feature>
<dbReference type="InterPro" id="IPR013320">
    <property type="entry name" value="ConA-like_dom_sf"/>
</dbReference>
<dbReference type="GO" id="GO:0046872">
    <property type="term" value="F:metal ion binding"/>
    <property type="evidence" value="ECO:0007669"/>
    <property type="project" value="UniProtKB-KW"/>
</dbReference>
<feature type="binding site" evidence="1">
    <location>
        <position position="400"/>
    </location>
    <ligand>
        <name>Zn(2+)</name>
        <dbReference type="ChEBI" id="CHEBI:29105"/>
        <note>catalytic</note>
    </ligand>
</feature>
<comment type="caution">
    <text evidence="1">Lacks conserved residue(s) required for the propagation of feature annotation.</text>
</comment>
<dbReference type="GO" id="GO:0006508">
    <property type="term" value="P:proteolysis"/>
    <property type="evidence" value="ECO:0007669"/>
    <property type="project" value="InterPro"/>
</dbReference>
<sequence>MHLTILRVPVVLGHFLPLYQPVRVTVNTHVVGESKTRLTDRGGMTHDDALPEHIVVNLGEGISIDAERDTSAFSPDYIEARQLDDELIVTRVGPPQCVFSGVVVRGTTTTGRAVVTLCGELHVSLRSDDGDEVVEVAYDEAAGHFVAANVSTEPLGDHVAFEADAVLVNESSTRRELDEIPCYDDLYWRDEVNENIGCAEVRADPDVLCTQYLGAREACAVTCDICTQLAVTKRAAIVVFNDYARFQQKGENTEDHTATIWKHVYDFYRYTSRSFLGPDSGLYEAGAFDADFRPVLAAQITWSEGNPDALVYEGGTSLDYSQLLTSFLYYLNDAQRSALQKIIGEEVDDAQLFSGENFAGSVVGVAYLSAICRFFGVGVNQITTSNTVNAARIVAHELGHNLGMNHDSSGLWVMRGFLSSNHFLFSPASKADALSYFSQSNTDCLDDMGPCDDLSWIAYYDLDNGVARDTTGHNLNCVVNGAAPTTDRLGNPDGALLFDGFSNIECAGAAVGGANPRTYCAWARADHSSSEPWYSLFQTGDSDPTECTKFELRFKDADGRMYTVGSPGRNPICNKQFRARSEKISDPSNWHFLCLGYDGADVTVHADGELKATFTPPQPLATGPHQDLVIGHFDDGVPTRDFLGWVGAIDEVMLFSKALSTTEIHDLYQLTASGEQPFTGTIPHLCA</sequence>
<organism evidence="3 4">
    <name type="scientific">Chrysophaeum taylorii</name>
    <dbReference type="NCBI Taxonomy" id="2483200"/>
    <lineage>
        <taxon>Eukaryota</taxon>
        <taxon>Sar</taxon>
        <taxon>Stramenopiles</taxon>
        <taxon>Ochrophyta</taxon>
        <taxon>Pelagophyceae</taxon>
        <taxon>Pelagomonadales</taxon>
        <taxon>Pelagomonadaceae</taxon>
        <taxon>Chrysophaeum</taxon>
    </lineage>
</organism>
<accession>A0AAD7UND7</accession>
<evidence type="ECO:0000259" key="2">
    <source>
        <dbReference type="PROSITE" id="PS50215"/>
    </source>
</evidence>
<dbReference type="InterPro" id="IPR024079">
    <property type="entry name" value="MetalloPept_cat_dom_sf"/>
</dbReference>
<keyword evidence="1" id="KW-0862">Zinc</keyword>